<evidence type="ECO:0000313" key="4">
    <source>
        <dbReference type="Proteomes" id="UP000294881"/>
    </source>
</evidence>
<dbReference type="PANTHER" id="PTHR22550:SF14">
    <property type="entry name" value="VWFA DOMAIN-CONTAINING PROTEIN"/>
    <property type="match status" value="1"/>
</dbReference>
<sequence length="300" mass="31889">MMAALSDFHFMRPLWLLAILPAIAVWLAWRRMGDPAWRWRGVIDPELLPHLIVGADRRARMGPVAWGLVASVITAVAVAGPVWRRAPSPFAEARPPAVVVLKATPSMQEDDLAPTRLDRALQKLSDILAAREGAATGLVAYAGSAHLVLPPTADSAVVLDMAKAISPQIMPKEGDDLTAALALASRALAGTPDGGSILVLADEIPARTAAVGAPVTVLALRPPGRDMQDMDEAARAAGARLVPLTIDQGDVATVVRALDAGDTARAAPGEGERWREDGYWLAFPLALLALLWFRRGWVLS</sequence>
<keyword evidence="1" id="KW-0472">Membrane</keyword>
<comment type="caution">
    <text evidence="3">The sequence shown here is derived from an EMBL/GenBank/DDBJ whole genome shotgun (WGS) entry which is preliminary data.</text>
</comment>
<dbReference type="SUPFAM" id="SSF53300">
    <property type="entry name" value="vWA-like"/>
    <property type="match status" value="1"/>
</dbReference>
<dbReference type="InterPro" id="IPR050768">
    <property type="entry name" value="UPF0353/GerABKA_families"/>
</dbReference>
<keyword evidence="1" id="KW-1133">Transmembrane helix</keyword>
<accession>A0A4R2GXM0</accession>
<feature type="transmembrane region" description="Helical" evidence="1">
    <location>
        <begin position="64"/>
        <end position="83"/>
    </location>
</feature>
<proteinExistence type="predicted"/>
<dbReference type="RefSeq" id="WP_245514122.1">
    <property type="nucleotide sequence ID" value="NZ_JBHUNN010000002.1"/>
</dbReference>
<name>A0A4R2GXM0_9HYPH</name>
<gene>
    <name evidence="3" type="ORF">EV666_10114</name>
</gene>
<evidence type="ECO:0000259" key="2">
    <source>
        <dbReference type="Pfam" id="PF13519"/>
    </source>
</evidence>
<evidence type="ECO:0000313" key="3">
    <source>
        <dbReference type="EMBL" id="TCO15767.1"/>
    </source>
</evidence>
<keyword evidence="4" id="KW-1185">Reference proteome</keyword>
<keyword evidence="1" id="KW-0812">Transmembrane</keyword>
<dbReference type="EMBL" id="SLWL01000001">
    <property type="protein sequence ID" value="TCO15767.1"/>
    <property type="molecule type" value="Genomic_DNA"/>
</dbReference>
<organism evidence="3 4">
    <name type="scientific">Camelimonas lactis</name>
    <dbReference type="NCBI Taxonomy" id="659006"/>
    <lineage>
        <taxon>Bacteria</taxon>
        <taxon>Pseudomonadati</taxon>
        <taxon>Pseudomonadota</taxon>
        <taxon>Alphaproteobacteria</taxon>
        <taxon>Hyphomicrobiales</taxon>
        <taxon>Chelatococcaceae</taxon>
        <taxon>Camelimonas</taxon>
    </lineage>
</organism>
<dbReference type="PANTHER" id="PTHR22550">
    <property type="entry name" value="SPORE GERMINATION PROTEIN"/>
    <property type="match status" value="1"/>
</dbReference>
<dbReference type="InterPro" id="IPR002035">
    <property type="entry name" value="VWF_A"/>
</dbReference>
<evidence type="ECO:0000256" key="1">
    <source>
        <dbReference type="SAM" id="Phobius"/>
    </source>
</evidence>
<reference evidence="3 4" key="1">
    <citation type="submission" date="2019-03" db="EMBL/GenBank/DDBJ databases">
        <title>Genomic Encyclopedia of Type Strains, Phase IV (KMG-IV): sequencing the most valuable type-strain genomes for metagenomic binning, comparative biology and taxonomic classification.</title>
        <authorList>
            <person name="Goeker M."/>
        </authorList>
    </citation>
    <scope>NUCLEOTIDE SEQUENCE [LARGE SCALE GENOMIC DNA]</scope>
    <source>
        <strain evidence="3 4">DSM 22958</strain>
    </source>
</reference>
<dbReference type="InterPro" id="IPR036465">
    <property type="entry name" value="vWFA_dom_sf"/>
</dbReference>
<dbReference type="Gene3D" id="3.40.50.410">
    <property type="entry name" value="von Willebrand factor, type A domain"/>
    <property type="match status" value="1"/>
</dbReference>
<dbReference type="Pfam" id="PF13519">
    <property type="entry name" value="VWA_2"/>
    <property type="match status" value="1"/>
</dbReference>
<feature type="domain" description="VWFA" evidence="2">
    <location>
        <begin position="98"/>
        <end position="202"/>
    </location>
</feature>
<protein>
    <submittedName>
        <fullName evidence="3">Ca-activated chloride channel family protein</fullName>
    </submittedName>
</protein>
<dbReference type="AlphaFoldDB" id="A0A4R2GXM0"/>
<dbReference type="Proteomes" id="UP000294881">
    <property type="component" value="Unassembled WGS sequence"/>
</dbReference>